<keyword evidence="8 13" id="KW-1133">Transmembrane helix</keyword>
<comment type="subcellular location">
    <subcellularLocation>
        <location evidence="1">Nucleus membrane</location>
        <topology evidence="1">Multi-pass membrane protein</topology>
    </subcellularLocation>
    <subcellularLocation>
        <location evidence="2">Nucleus</location>
        <location evidence="2">Nuclear pore complex</location>
    </subcellularLocation>
</comment>
<evidence type="ECO:0000256" key="12">
    <source>
        <dbReference type="ARBA" id="ARBA00023242"/>
    </source>
</evidence>
<dbReference type="GO" id="GO:0070762">
    <property type="term" value="C:nuclear pore transmembrane ring"/>
    <property type="evidence" value="ECO:0007669"/>
    <property type="project" value="TreeGrafter"/>
</dbReference>
<evidence type="ECO:0000256" key="9">
    <source>
        <dbReference type="ARBA" id="ARBA00023010"/>
    </source>
</evidence>
<dbReference type="GO" id="GO:0015031">
    <property type="term" value="P:protein transport"/>
    <property type="evidence" value="ECO:0007669"/>
    <property type="project" value="UniProtKB-KW"/>
</dbReference>
<evidence type="ECO:0000313" key="14">
    <source>
        <dbReference type="EMBL" id="KAJ8554093.1"/>
    </source>
</evidence>
<proteinExistence type="inferred from homology"/>
<organism evidence="14 15">
    <name type="scientific">Anisodus acutangulus</name>
    <dbReference type="NCBI Taxonomy" id="402998"/>
    <lineage>
        <taxon>Eukaryota</taxon>
        <taxon>Viridiplantae</taxon>
        <taxon>Streptophyta</taxon>
        <taxon>Embryophyta</taxon>
        <taxon>Tracheophyta</taxon>
        <taxon>Spermatophyta</taxon>
        <taxon>Magnoliopsida</taxon>
        <taxon>eudicotyledons</taxon>
        <taxon>Gunneridae</taxon>
        <taxon>Pentapetalae</taxon>
        <taxon>asterids</taxon>
        <taxon>lamiids</taxon>
        <taxon>Solanales</taxon>
        <taxon>Solanaceae</taxon>
        <taxon>Solanoideae</taxon>
        <taxon>Hyoscyameae</taxon>
        <taxon>Anisodus</taxon>
    </lineage>
</organism>
<keyword evidence="10" id="KW-0906">Nuclear pore complex</keyword>
<feature type="transmembrane region" description="Helical" evidence="13">
    <location>
        <begin position="42"/>
        <end position="62"/>
    </location>
</feature>
<evidence type="ECO:0000256" key="6">
    <source>
        <dbReference type="ARBA" id="ARBA00022816"/>
    </source>
</evidence>
<keyword evidence="12" id="KW-0539">Nucleus</keyword>
<evidence type="ECO:0000256" key="10">
    <source>
        <dbReference type="ARBA" id="ARBA00023132"/>
    </source>
</evidence>
<dbReference type="EMBL" id="JAJAGQ010000009">
    <property type="protein sequence ID" value="KAJ8554093.1"/>
    <property type="molecule type" value="Genomic_DNA"/>
</dbReference>
<evidence type="ECO:0000256" key="5">
    <source>
        <dbReference type="ARBA" id="ARBA00022692"/>
    </source>
</evidence>
<dbReference type="OrthoDB" id="67850at2759"/>
<dbReference type="GO" id="GO:0051028">
    <property type="term" value="P:mRNA transport"/>
    <property type="evidence" value="ECO:0007669"/>
    <property type="project" value="UniProtKB-KW"/>
</dbReference>
<dbReference type="GO" id="GO:0006999">
    <property type="term" value="P:nuclear pore organization"/>
    <property type="evidence" value="ECO:0007669"/>
    <property type="project" value="TreeGrafter"/>
</dbReference>
<feature type="transmembrane region" description="Helical" evidence="13">
    <location>
        <begin position="12"/>
        <end position="30"/>
    </location>
</feature>
<dbReference type="PANTHER" id="PTHR13269:SF6">
    <property type="entry name" value="NUCLEOPORIN NDC1"/>
    <property type="match status" value="1"/>
</dbReference>
<protein>
    <submittedName>
        <fullName evidence="14">Uncharacterized protein</fullName>
    </submittedName>
</protein>
<reference evidence="15" key="1">
    <citation type="journal article" date="2023" name="Proc. Natl. Acad. Sci. U.S.A.">
        <title>Genomic and structural basis for evolution of tropane alkaloid biosynthesis.</title>
        <authorList>
            <person name="Wanga Y.-J."/>
            <person name="Taina T."/>
            <person name="Yua J.-Y."/>
            <person name="Lia J."/>
            <person name="Xua B."/>
            <person name="Chenc J."/>
            <person name="D'Auriad J.C."/>
            <person name="Huanga J.-P."/>
            <person name="Huanga S.-X."/>
        </authorList>
    </citation>
    <scope>NUCLEOTIDE SEQUENCE [LARGE SCALE GENOMIC DNA]</scope>
    <source>
        <strain evidence="15">cv. KIB-2019</strain>
    </source>
</reference>
<dbReference type="PANTHER" id="PTHR13269">
    <property type="entry name" value="NUCLEOPORIN NDC1"/>
    <property type="match status" value="1"/>
</dbReference>
<keyword evidence="5 13" id="KW-0812">Transmembrane</keyword>
<evidence type="ECO:0000256" key="8">
    <source>
        <dbReference type="ARBA" id="ARBA00022989"/>
    </source>
</evidence>
<keyword evidence="11 13" id="KW-0472">Membrane</keyword>
<gene>
    <name evidence="14" type="ORF">K7X08_024771</name>
</gene>
<evidence type="ECO:0000256" key="13">
    <source>
        <dbReference type="SAM" id="Phobius"/>
    </source>
</evidence>
<evidence type="ECO:0000256" key="3">
    <source>
        <dbReference type="ARBA" id="ARBA00005760"/>
    </source>
</evidence>
<keyword evidence="6" id="KW-0509">mRNA transport</keyword>
<evidence type="ECO:0000256" key="2">
    <source>
        <dbReference type="ARBA" id="ARBA00004567"/>
    </source>
</evidence>
<evidence type="ECO:0000256" key="1">
    <source>
        <dbReference type="ARBA" id="ARBA00004232"/>
    </source>
</evidence>
<evidence type="ECO:0000256" key="11">
    <source>
        <dbReference type="ARBA" id="ARBA00023136"/>
    </source>
</evidence>
<dbReference type="GO" id="GO:0030674">
    <property type="term" value="F:protein-macromolecule adaptor activity"/>
    <property type="evidence" value="ECO:0007669"/>
    <property type="project" value="TreeGrafter"/>
</dbReference>
<comment type="similarity">
    <text evidence="3">Belongs to the NDC1 family.</text>
</comment>
<dbReference type="GO" id="GO:0031965">
    <property type="term" value="C:nuclear membrane"/>
    <property type="evidence" value="ECO:0007669"/>
    <property type="project" value="UniProtKB-SubCell"/>
</dbReference>
<keyword evidence="4" id="KW-0813">Transport</keyword>
<dbReference type="InterPro" id="IPR019049">
    <property type="entry name" value="Nucleoporin_prot_Ndc1/Nup"/>
</dbReference>
<dbReference type="AlphaFoldDB" id="A0A9Q1RG95"/>
<keyword evidence="9" id="KW-0811">Translocation</keyword>
<evidence type="ECO:0000313" key="15">
    <source>
        <dbReference type="Proteomes" id="UP001152561"/>
    </source>
</evidence>
<keyword evidence="15" id="KW-1185">Reference proteome</keyword>
<comment type="caution">
    <text evidence="14">The sequence shown here is derived from an EMBL/GenBank/DDBJ whole genome shotgun (WGS) entry which is preliminary data.</text>
</comment>
<accession>A0A9Q1RG95</accession>
<keyword evidence="7" id="KW-0653">Protein transport</keyword>
<sequence length="169" mass="18529">MGLPLDVGKALKLSAGGFVFSALLAFILPYEFKGQLPVGNFITEQILFYIGSFVVILCWELCHHLHQVLHTKRSVFAPQKGSAAAETNPSEPLLAALEESTPKSLLQYLAYGVLHSPNEQLADLKVYESFDDFQLLAWCSRIVASLTVHSHKEDRFGIAQLSGSNAAVI</sequence>
<evidence type="ECO:0000256" key="7">
    <source>
        <dbReference type="ARBA" id="ARBA00022927"/>
    </source>
</evidence>
<dbReference type="Proteomes" id="UP001152561">
    <property type="component" value="Unassembled WGS sequence"/>
</dbReference>
<name>A0A9Q1RG95_9SOLA</name>
<evidence type="ECO:0000256" key="4">
    <source>
        <dbReference type="ARBA" id="ARBA00022448"/>
    </source>
</evidence>